<dbReference type="InterPro" id="IPR004398">
    <property type="entry name" value="RNA_MeTrfase_RsmD"/>
</dbReference>
<dbReference type="InterPro" id="IPR002052">
    <property type="entry name" value="DNA_methylase_N6_adenine_CS"/>
</dbReference>
<dbReference type="GO" id="GO:0031167">
    <property type="term" value="P:rRNA methylation"/>
    <property type="evidence" value="ECO:0007669"/>
    <property type="project" value="InterPro"/>
</dbReference>
<evidence type="ECO:0000256" key="3">
    <source>
        <dbReference type="SAM" id="MobiDB-lite"/>
    </source>
</evidence>
<keyword evidence="2 4" id="KW-0808">Transferase</keyword>
<dbReference type="Pfam" id="PF03602">
    <property type="entry name" value="Cons_hypoth95"/>
    <property type="match status" value="1"/>
</dbReference>
<evidence type="ECO:0000313" key="4">
    <source>
        <dbReference type="EMBL" id="TKV61176.1"/>
    </source>
</evidence>
<evidence type="ECO:0000256" key="1">
    <source>
        <dbReference type="ARBA" id="ARBA00022603"/>
    </source>
</evidence>
<protein>
    <submittedName>
        <fullName evidence="4">Methyltransferase</fullName>
    </submittedName>
</protein>
<dbReference type="Proteomes" id="UP000306985">
    <property type="component" value="Unassembled WGS sequence"/>
</dbReference>
<sequence length="193" mass="19667">MTRVVAGRWGGRSLRTPRGATTRPTAEKIRAALGNALAAGGALEDAVVLDLYAGSGALGLELVSRGARRAVLVERDRAALAALRENATALGGDLQVVAADVTGWAAGPGPGDVGPFDVVVADPPYAVSDAELCAVIADLGAAGSLSRGADLVVERGVVRGAPVGADTFAWPAPVVPDREKRYGDTVLCYGRWP</sequence>
<keyword evidence="1 4" id="KW-0489">Methyltransferase</keyword>
<feature type="region of interest" description="Disordered" evidence="3">
    <location>
        <begin position="1"/>
        <end position="23"/>
    </location>
</feature>
<reference evidence="4 5" key="1">
    <citation type="submission" date="2019-05" db="EMBL/GenBank/DDBJ databases">
        <title>Nakamurella sp. N5BH11, whole genome shotgun sequence.</title>
        <authorList>
            <person name="Tuo L."/>
        </authorList>
    </citation>
    <scope>NUCLEOTIDE SEQUENCE [LARGE SCALE GENOMIC DNA]</scope>
    <source>
        <strain evidence="4 5">N5BH11</strain>
    </source>
</reference>
<dbReference type="PROSITE" id="PS00092">
    <property type="entry name" value="N6_MTASE"/>
    <property type="match status" value="1"/>
</dbReference>
<dbReference type="SUPFAM" id="SSF53335">
    <property type="entry name" value="S-adenosyl-L-methionine-dependent methyltransferases"/>
    <property type="match status" value="1"/>
</dbReference>
<dbReference type="CDD" id="cd02440">
    <property type="entry name" value="AdoMet_MTases"/>
    <property type="match status" value="1"/>
</dbReference>
<evidence type="ECO:0000256" key="2">
    <source>
        <dbReference type="ARBA" id="ARBA00022679"/>
    </source>
</evidence>
<dbReference type="EMBL" id="SZZH01000001">
    <property type="protein sequence ID" value="TKV61176.1"/>
    <property type="molecule type" value="Genomic_DNA"/>
</dbReference>
<gene>
    <name evidence="4" type="ORF">FDO65_05985</name>
</gene>
<dbReference type="RefSeq" id="WP_137448480.1">
    <property type="nucleotide sequence ID" value="NZ_SZZH01000001.1"/>
</dbReference>
<dbReference type="PANTHER" id="PTHR43542">
    <property type="entry name" value="METHYLTRANSFERASE"/>
    <property type="match status" value="1"/>
</dbReference>
<dbReference type="GO" id="GO:0008168">
    <property type="term" value="F:methyltransferase activity"/>
    <property type="evidence" value="ECO:0007669"/>
    <property type="project" value="UniProtKB-KW"/>
</dbReference>
<dbReference type="GO" id="GO:0003676">
    <property type="term" value="F:nucleic acid binding"/>
    <property type="evidence" value="ECO:0007669"/>
    <property type="project" value="InterPro"/>
</dbReference>
<dbReference type="PANTHER" id="PTHR43542:SF1">
    <property type="entry name" value="METHYLTRANSFERASE"/>
    <property type="match status" value="1"/>
</dbReference>
<dbReference type="OrthoDB" id="9803017at2"/>
<name>A0A4U6QM19_9ACTN</name>
<keyword evidence="5" id="KW-1185">Reference proteome</keyword>
<evidence type="ECO:0000313" key="5">
    <source>
        <dbReference type="Proteomes" id="UP000306985"/>
    </source>
</evidence>
<proteinExistence type="predicted"/>
<accession>A0A4U6QM19</accession>
<dbReference type="InterPro" id="IPR029063">
    <property type="entry name" value="SAM-dependent_MTases_sf"/>
</dbReference>
<dbReference type="Gene3D" id="3.40.50.150">
    <property type="entry name" value="Vaccinia Virus protein VP39"/>
    <property type="match status" value="1"/>
</dbReference>
<organism evidence="4 5">
    <name type="scientific">Nakamurella flava</name>
    <dbReference type="NCBI Taxonomy" id="2576308"/>
    <lineage>
        <taxon>Bacteria</taxon>
        <taxon>Bacillati</taxon>
        <taxon>Actinomycetota</taxon>
        <taxon>Actinomycetes</taxon>
        <taxon>Nakamurellales</taxon>
        <taxon>Nakamurellaceae</taxon>
        <taxon>Nakamurella</taxon>
    </lineage>
</organism>
<dbReference type="PIRSF" id="PIRSF004553">
    <property type="entry name" value="CHP00095"/>
    <property type="match status" value="1"/>
</dbReference>
<dbReference type="AlphaFoldDB" id="A0A4U6QM19"/>
<comment type="caution">
    <text evidence="4">The sequence shown here is derived from an EMBL/GenBank/DDBJ whole genome shotgun (WGS) entry which is preliminary data.</text>
</comment>